<keyword evidence="3" id="KW-1185">Reference proteome</keyword>
<dbReference type="AlphaFoldDB" id="A0A2A6REB8"/>
<reference evidence="3" key="1">
    <citation type="submission" date="2017-08" db="EMBL/GenBank/DDBJ databases">
        <authorList>
            <person name="Grouzdev D.S."/>
            <person name="Gaisin V.A."/>
            <person name="Rysina M.S."/>
            <person name="Gorlenko V.M."/>
        </authorList>
    </citation>
    <scope>NUCLEOTIDE SEQUENCE [LARGE SCALE GENOMIC DNA]</scope>
    <source>
        <strain evidence="3">Kir15-3F</strain>
    </source>
</reference>
<evidence type="ECO:0000313" key="2">
    <source>
        <dbReference type="EMBL" id="PDW00808.1"/>
    </source>
</evidence>
<dbReference type="Proteomes" id="UP000220527">
    <property type="component" value="Unassembled WGS sequence"/>
</dbReference>
<dbReference type="Pfam" id="PF07705">
    <property type="entry name" value="CARDB"/>
    <property type="match status" value="1"/>
</dbReference>
<comment type="caution">
    <text evidence="2">The sequence shown here is derived from an EMBL/GenBank/DDBJ whole genome shotgun (WGS) entry which is preliminary data.</text>
</comment>
<dbReference type="Gene3D" id="2.60.40.10">
    <property type="entry name" value="Immunoglobulins"/>
    <property type="match status" value="1"/>
</dbReference>
<evidence type="ECO:0000259" key="1">
    <source>
        <dbReference type="Pfam" id="PF07705"/>
    </source>
</evidence>
<dbReference type="EMBL" id="NQWI01000168">
    <property type="protein sequence ID" value="PDW00808.1"/>
    <property type="molecule type" value="Genomic_DNA"/>
</dbReference>
<organism evidence="2 3">
    <name type="scientific">Candidatus Viridilinea mediisalina</name>
    <dbReference type="NCBI Taxonomy" id="2024553"/>
    <lineage>
        <taxon>Bacteria</taxon>
        <taxon>Bacillati</taxon>
        <taxon>Chloroflexota</taxon>
        <taxon>Chloroflexia</taxon>
        <taxon>Chloroflexales</taxon>
        <taxon>Chloroflexineae</taxon>
        <taxon>Oscillochloridaceae</taxon>
        <taxon>Candidatus Viridilinea</taxon>
    </lineage>
</organism>
<dbReference type="InterPro" id="IPR011635">
    <property type="entry name" value="CARDB"/>
</dbReference>
<dbReference type="InterPro" id="IPR013783">
    <property type="entry name" value="Ig-like_fold"/>
</dbReference>
<proteinExistence type="predicted"/>
<gene>
    <name evidence="2" type="ORF">CJ255_20225</name>
</gene>
<protein>
    <recommendedName>
        <fullName evidence="1">CARDB domain-containing protein</fullName>
    </recommendedName>
</protein>
<accession>A0A2A6REB8</accession>
<sequence>MPLVARPGQADLTVSALQITPEGPNLNAGTPVTITVTVTNQGPGPTEAFFWVDLYVNPSSTPQINQLWHDRCAITPCVGMTWPVRTILQPGESITLSTAEGYDPTRSYWLGWLPVGTERIYAYADSWNIVGNRGTIHELDEHNNLGVIEGLQVEGTNPPHAPWQPMLRPSLVQQDGLPTRPVVR</sequence>
<evidence type="ECO:0000313" key="3">
    <source>
        <dbReference type="Proteomes" id="UP000220527"/>
    </source>
</evidence>
<feature type="domain" description="CARDB" evidence="1">
    <location>
        <begin position="10"/>
        <end position="144"/>
    </location>
</feature>
<name>A0A2A6REB8_9CHLR</name>